<dbReference type="RefSeq" id="WP_070198184.1">
    <property type="nucleotide sequence ID" value="NZ_LJGU01000141.1"/>
</dbReference>
<sequence>MLIAVVAALAAGACFALAGVLQQRAASARPEYESLSLRLLLHLCTQPVWLAGIALALLAYVCQALALAHGPLTLVQPLIVSELIFAIPLSARLYRTRLRGREWLGIVAVTGGLATALGAASPDPGSPVASVTQWLLTLGSVAALAGAVLLGSRRFSGAPRASLIAVAGGLVMGLQSVLLDAAIEQLGESAVQFLTAWQTYLMVAVSIGGLLLIQSAFQAGPLAASMPVFDAVEPAVAITVGVLLFGETVRGGWVAGPLTVAGTAVLVAGIVLLDTSPLLARARQG</sequence>
<feature type="transmembrane region" description="Helical" evidence="1">
    <location>
        <begin position="252"/>
        <end position="273"/>
    </location>
</feature>
<evidence type="ECO:0000313" key="3">
    <source>
        <dbReference type="EMBL" id="OEU96399.1"/>
    </source>
</evidence>
<keyword evidence="1" id="KW-1133">Transmembrane helix</keyword>
<proteinExistence type="predicted"/>
<feature type="transmembrane region" description="Helical" evidence="1">
    <location>
        <begin position="195"/>
        <end position="213"/>
    </location>
</feature>
<dbReference type="PANTHER" id="PTHR40761">
    <property type="entry name" value="CONSERVED INTEGRAL MEMBRANE ALANINE VALINE AND LEUCINE RICH PROTEIN-RELATED"/>
    <property type="match status" value="1"/>
</dbReference>
<evidence type="ECO:0000256" key="2">
    <source>
        <dbReference type="SAM" id="SignalP"/>
    </source>
</evidence>
<keyword evidence="1" id="KW-0812">Transmembrane</keyword>
<dbReference type="Proteomes" id="UP000176101">
    <property type="component" value="Unassembled WGS sequence"/>
</dbReference>
<reference evidence="3 4" key="1">
    <citation type="journal article" date="2016" name="Front. Microbiol.">
        <title>Comparative Genomics Analysis of Streptomyces Species Reveals Their Adaptation to the Marine Environment and Their Diversity at the Genomic Level.</title>
        <authorList>
            <person name="Tian X."/>
            <person name="Zhang Z."/>
            <person name="Yang T."/>
            <person name="Chen M."/>
            <person name="Li J."/>
            <person name="Chen F."/>
            <person name="Yang J."/>
            <person name="Li W."/>
            <person name="Zhang B."/>
            <person name="Zhang Z."/>
            <person name="Wu J."/>
            <person name="Zhang C."/>
            <person name="Long L."/>
            <person name="Xiao J."/>
        </authorList>
    </citation>
    <scope>NUCLEOTIDE SEQUENCE [LARGE SCALE GENOMIC DNA]</scope>
    <source>
        <strain evidence="3 4">SCSIO 02100</strain>
    </source>
</reference>
<keyword evidence="2" id="KW-0732">Signal</keyword>
<name>A0A1E7JXK6_9ACTN</name>
<organism evidence="3 4">
    <name type="scientific">Streptomyces oceani</name>
    <dbReference type="NCBI Taxonomy" id="1075402"/>
    <lineage>
        <taxon>Bacteria</taxon>
        <taxon>Bacillati</taxon>
        <taxon>Actinomycetota</taxon>
        <taxon>Actinomycetes</taxon>
        <taxon>Kitasatosporales</taxon>
        <taxon>Streptomycetaceae</taxon>
        <taxon>Streptomyces</taxon>
    </lineage>
</organism>
<dbReference type="PANTHER" id="PTHR40761:SF1">
    <property type="entry name" value="CONSERVED INTEGRAL MEMBRANE ALANINE VALINE AND LEUCINE RICH PROTEIN-RELATED"/>
    <property type="match status" value="1"/>
</dbReference>
<keyword evidence="1" id="KW-0472">Membrane</keyword>
<dbReference type="InterPro" id="IPR037185">
    <property type="entry name" value="EmrE-like"/>
</dbReference>
<dbReference type="PATRIC" id="fig|1075402.3.peg.305"/>
<dbReference type="EMBL" id="LJGU01000141">
    <property type="protein sequence ID" value="OEU96399.1"/>
    <property type="molecule type" value="Genomic_DNA"/>
</dbReference>
<dbReference type="AlphaFoldDB" id="A0A1E7JXK6"/>
<feature type="transmembrane region" description="Helical" evidence="1">
    <location>
        <begin position="133"/>
        <end position="151"/>
    </location>
</feature>
<keyword evidence="4" id="KW-1185">Reference proteome</keyword>
<evidence type="ECO:0000313" key="4">
    <source>
        <dbReference type="Proteomes" id="UP000176101"/>
    </source>
</evidence>
<dbReference type="SUPFAM" id="SSF103481">
    <property type="entry name" value="Multidrug resistance efflux transporter EmrE"/>
    <property type="match status" value="2"/>
</dbReference>
<feature type="chain" id="PRO_5038828531" description="Multidrug DMT transporter permease" evidence="2">
    <location>
        <begin position="19"/>
        <end position="285"/>
    </location>
</feature>
<dbReference type="NCBIfam" id="NF038012">
    <property type="entry name" value="DMT_1"/>
    <property type="match status" value="1"/>
</dbReference>
<comment type="caution">
    <text evidence="3">The sequence shown here is derived from an EMBL/GenBank/DDBJ whole genome shotgun (WGS) entry which is preliminary data.</text>
</comment>
<feature type="transmembrane region" description="Helical" evidence="1">
    <location>
        <begin position="225"/>
        <end position="246"/>
    </location>
</feature>
<dbReference type="STRING" id="1075402.AN216_20620"/>
<feature type="transmembrane region" description="Helical" evidence="1">
    <location>
        <begin position="46"/>
        <end position="68"/>
    </location>
</feature>
<gene>
    <name evidence="3" type="ORF">AN216_20620</name>
</gene>
<feature type="transmembrane region" description="Helical" evidence="1">
    <location>
        <begin position="163"/>
        <end position="183"/>
    </location>
</feature>
<accession>A0A1E7JXK6</accession>
<evidence type="ECO:0008006" key="5">
    <source>
        <dbReference type="Google" id="ProtNLM"/>
    </source>
</evidence>
<dbReference type="OrthoDB" id="3822427at2"/>
<evidence type="ECO:0000256" key="1">
    <source>
        <dbReference type="SAM" id="Phobius"/>
    </source>
</evidence>
<feature type="signal peptide" evidence="2">
    <location>
        <begin position="1"/>
        <end position="18"/>
    </location>
</feature>
<protein>
    <recommendedName>
        <fullName evidence="5">Multidrug DMT transporter permease</fullName>
    </recommendedName>
</protein>
<feature type="transmembrane region" description="Helical" evidence="1">
    <location>
        <begin position="103"/>
        <end position="121"/>
    </location>
</feature>